<dbReference type="AlphaFoldDB" id="A0A3B9IUI1"/>
<dbReference type="GO" id="GO:0016301">
    <property type="term" value="F:kinase activity"/>
    <property type="evidence" value="ECO:0007669"/>
    <property type="project" value="UniProtKB-KW"/>
</dbReference>
<dbReference type="Proteomes" id="UP000257706">
    <property type="component" value="Unassembled WGS sequence"/>
</dbReference>
<dbReference type="InterPro" id="IPR027417">
    <property type="entry name" value="P-loop_NTPase"/>
</dbReference>
<organism evidence="1 2">
    <name type="scientific">Tistrella mobilis</name>
    <dbReference type="NCBI Taxonomy" id="171437"/>
    <lineage>
        <taxon>Bacteria</taxon>
        <taxon>Pseudomonadati</taxon>
        <taxon>Pseudomonadota</taxon>
        <taxon>Alphaproteobacteria</taxon>
        <taxon>Geminicoccales</taxon>
        <taxon>Geminicoccaceae</taxon>
        <taxon>Tistrella</taxon>
    </lineage>
</organism>
<gene>
    <name evidence="1" type="ORF">DCK97_28295</name>
</gene>
<reference evidence="1 2" key="1">
    <citation type="journal article" date="2018" name="Nat. Biotechnol.">
        <title>A standardized bacterial taxonomy based on genome phylogeny substantially revises the tree of life.</title>
        <authorList>
            <person name="Parks D.H."/>
            <person name="Chuvochina M."/>
            <person name="Waite D.W."/>
            <person name="Rinke C."/>
            <person name="Skarshewski A."/>
            <person name="Chaumeil P.A."/>
            <person name="Hugenholtz P."/>
        </authorList>
    </citation>
    <scope>NUCLEOTIDE SEQUENCE [LARGE SCALE GENOMIC DNA]</scope>
    <source>
        <strain evidence="1">UBA8739</strain>
    </source>
</reference>
<keyword evidence="1" id="KW-0418">Kinase</keyword>
<keyword evidence="1" id="KW-0808">Transferase</keyword>
<name>A0A3B9IUI1_9PROT</name>
<sequence length="287" mass="30993">MSVRDQTPMITIPELPDVDIRRVAALPEHLAGAVPVNGFVEATPDRLLVRMPGIGRFLAEEGRRLLIAGEAEVSDADLDYFAVRTPLAGLIHQRGELPLHAACLLPPGGKAAVAISGVSGAGKSTLAAMLLGRGWRFVADEVVRVTLDAEGRPLAWPGTPVVALWPDAARMLGITLTDLPMARPQHGRVLHQAIPMSGPVALGHVVLLDLHRKGDTDRLSGVDRLETLAAEVFRPRQVRAMGRQAAHMAMMTRLAAQLRVWRLGAAHRPSPDELYDRLAERVTEAGR</sequence>
<dbReference type="SUPFAM" id="SSF53795">
    <property type="entry name" value="PEP carboxykinase-like"/>
    <property type="match status" value="1"/>
</dbReference>
<comment type="caution">
    <text evidence="1">The sequence shown here is derived from an EMBL/GenBank/DDBJ whole genome shotgun (WGS) entry which is preliminary data.</text>
</comment>
<protein>
    <submittedName>
        <fullName evidence="1">Hpr(Ser) kinase/phosphatase</fullName>
    </submittedName>
</protein>
<dbReference type="EMBL" id="DMAI01000469">
    <property type="protein sequence ID" value="HAE51318.1"/>
    <property type="molecule type" value="Genomic_DNA"/>
</dbReference>
<proteinExistence type="predicted"/>
<accession>A0A3B9IUI1</accession>
<evidence type="ECO:0000313" key="1">
    <source>
        <dbReference type="EMBL" id="HAE51318.1"/>
    </source>
</evidence>
<dbReference type="SUPFAM" id="SSF52540">
    <property type="entry name" value="P-loop containing nucleoside triphosphate hydrolases"/>
    <property type="match status" value="1"/>
</dbReference>
<evidence type="ECO:0000313" key="2">
    <source>
        <dbReference type="Proteomes" id="UP000257706"/>
    </source>
</evidence>
<dbReference type="Gene3D" id="3.40.50.300">
    <property type="entry name" value="P-loop containing nucleotide triphosphate hydrolases"/>
    <property type="match status" value="1"/>
</dbReference>